<organism evidence="4 5">
    <name type="scientific">Suillus subaureus</name>
    <dbReference type="NCBI Taxonomy" id="48587"/>
    <lineage>
        <taxon>Eukaryota</taxon>
        <taxon>Fungi</taxon>
        <taxon>Dikarya</taxon>
        <taxon>Basidiomycota</taxon>
        <taxon>Agaricomycotina</taxon>
        <taxon>Agaricomycetes</taxon>
        <taxon>Agaricomycetidae</taxon>
        <taxon>Boletales</taxon>
        <taxon>Suillineae</taxon>
        <taxon>Suillaceae</taxon>
        <taxon>Suillus</taxon>
    </lineage>
</organism>
<dbReference type="PANTHER" id="PTHR32085:SF3">
    <property type="entry name" value="PROTEIN CSF1"/>
    <property type="match status" value="1"/>
</dbReference>
<proteinExistence type="predicted"/>
<comment type="caution">
    <text evidence="4">The sequence shown here is derived from an EMBL/GenBank/DDBJ whole genome shotgun (WGS) entry which is preliminary data.</text>
</comment>
<dbReference type="InterPro" id="IPR048636">
    <property type="entry name" value="Csf1_N"/>
</dbReference>
<dbReference type="PANTHER" id="PTHR32085">
    <property type="entry name" value="PROTEIN CSF1"/>
    <property type="match status" value="1"/>
</dbReference>
<dbReference type="Proteomes" id="UP000807769">
    <property type="component" value="Unassembled WGS sequence"/>
</dbReference>
<feature type="compositionally biased region" description="Acidic residues" evidence="1">
    <location>
        <begin position="1181"/>
        <end position="1199"/>
    </location>
</feature>
<evidence type="ECO:0000313" key="4">
    <source>
        <dbReference type="EMBL" id="KAG1808285.1"/>
    </source>
</evidence>
<protein>
    <recommendedName>
        <fullName evidence="3">Csf1 N-terminal domain-containing protein</fullName>
    </recommendedName>
</protein>
<dbReference type="GO" id="GO:0006113">
    <property type="term" value="P:fermentation"/>
    <property type="evidence" value="ECO:0007669"/>
    <property type="project" value="InterPro"/>
</dbReference>
<feature type="region of interest" description="Disordered" evidence="1">
    <location>
        <begin position="2036"/>
        <end position="2056"/>
    </location>
</feature>
<feature type="compositionally biased region" description="Polar residues" evidence="1">
    <location>
        <begin position="1093"/>
        <end position="1103"/>
    </location>
</feature>
<evidence type="ECO:0000313" key="5">
    <source>
        <dbReference type="Proteomes" id="UP000807769"/>
    </source>
</evidence>
<keyword evidence="5" id="KW-1185">Reference proteome</keyword>
<feature type="compositionally biased region" description="Low complexity" evidence="1">
    <location>
        <begin position="3116"/>
        <end position="3126"/>
    </location>
</feature>
<dbReference type="EMBL" id="JABBWG010000039">
    <property type="protein sequence ID" value="KAG1808285.1"/>
    <property type="molecule type" value="Genomic_DNA"/>
</dbReference>
<feature type="region of interest" description="Disordered" evidence="1">
    <location>
        <begin position="1089"/>
        <end position="1113"/>
    </location>
</feature>
<feature type="region of interest" description="Disordered" evidence="1">
    <location>
        <begin position="3078"/>
        <end position="3139"/>
    </location>
</feature>
<keyword evidence="2" id="KW-1133">Transmembrane helix</keyword>
<evidence type="ECO:0000256" key="2">
    <source>
        <dbReference type="SAM" id="Phobius"/>
    </source>
</evidence>
<feature type="transmembrane region" description="Helical" evidence="2">
    <location>
        <begin position="6"/>
        <end position="25"/>
    </location>
</feature>
<evidence type="ECO:0000259" key="3">
    <source>
        <dbReference type="Pfam" id="PF21678"/>
    </source>
</evidence>
<evidence type="ECO:0000256" key="1">
    <source>
        <dbReference type="SAM" id="MobiDB-lite"/>
    </source>
</evidence>
<feature type="region of interest" description="Disordered" evidence="1">
    <location>
        <begin position="331"/>
        <end position="352"/>
    </location>
</feature>
<name>A0A9P7E147_9AGAM</name>
<feature type="compositionally biased region" description="Polar residues" evidence="1">
    <location>
        <begin position="3080"/>
        <end position="3093"/>
    </location>
</feature>
<accession>A0A9P7E147</accession>
<reference evidence="4" key="1">
    <citation type="journal article" date="2020" name="New Phytol.">
        <title>Comparative genomics reveals dynamic genome evolution in host specialist ectomycorrhizal fungi.</title>
        <authorList>
            <person name="Lofgren L.A."/>
            <person name="Nguyen N.H."/>
            <person name="Vilgalys R."/>
            <person name="Ruytinx J."/>
            <person name="Liao H.L."/>
            <person name="Branco S."/>
            <person name="Kuo A."/>
            <person name="LaButti K."/>
            <person name="Lipzen A."/>
            <person name="Andreopoulos W."/>
            <person name="Pangilinan J."/>
            <person name="Riley R."/>
            <person name="Hundley H."/>
            <person name="Na H."/>
            <person name="Barry K."/>
            <person name="Grigoriev I.V."/>
            <person name="Stajich J.E."/>
            <person name="Kennedy P.G."/>
        </authorList>
    </citation>
    <scope>NUCLEOTIDE SEQUENCE</scope>
    <source>
        <strain evidence="4">MN1</strain>
    </source>
</reference>
<gene>
    <name evidence="4" type="ORF">BJ212DRAFT_1281096</name>
</gene>
<dbReference type="GeneID" id="64625617"/>
<keyword evidence="2" id="KW-0812">Transmembrane</keyword>
<dbReference type="Pfam" id="PF21678">
    <property type="entry name" value="Csf1_N"/>
    <property type="match status" value="1"/>
</dbReference>
<feature type="domain" description="Csf1 N-terminal" evidence="3">
    <location>
        <begin position="18"/>
        <end position="788"/>
    </location>
</feature>
<feature type="compositionally biased region" description="Polar residues" evidence="1">
    <location>
        <begin position="2041"/>
        <end position="2056"/>
    </location>
</feature>
<dbReference type="OrthoDB" id="10051416at2759"/>
<dbReference type="InterPro" id="IPR029636">
    <property type="entry name" value="Csf1"/>
</dbReference>
<sequence>MLKIYLLVSCICVLIAAVFYIFYWNRIISGFISLLLRVKYWRQGGSSIWVHIGSIHLSILAGRILLKDVKYHSSNMTVKIVTAQISWRYWLRVPATEDDLNHAHVGGEEFNHTLPFPSCRIKVSFEGFEWLLYNKTAAYDHIISQMQAKASPCSDVSEPRRMFSRTSGADGLGLYPPPALANIKAPPVIHAALAWIKRQMPYLDPNDILPIALELSKVAITCGNPSTPSLLVAECHSAEGTFGIVQARSKCDLYKQLLNLKFQKVLVQLVENDNYQGSMPTIGHRIRENAETSSRFLELVPLDYLPFRAFSRVWKGLKLYTSGHGSSVHDRRAAEKSFGPIPSGKSAKSIDEETPVGADFTTLEYAIERRIIEAPILELSYYTDVVGDVPVAQDGPRGMGLESYDIGNGDLPPEWGVDLVIRKGTIRYGPWADRQRVHLQRTFFPSTYHDLEVSKHLKPGDKRTWTAMKVFVELRDKTVLYVPFREPSKNWQWDGVSDYPCPRKRDHAALHCTAGDSSSISYLLPMITGPDGYEPRLEVHLDTVSVTSSLNDIKLIAAESCRVHASFPSPLVWNAERLWSFSISLRQPVIYLLRDHINMFTDLTRDWTFGPPTEWNLFVPTIYALELDLHQFELNLYANDQNIIDKPLVKGENTLVTIRAPRLNIQVTLPSNKYRPEATSIPFVLNVPDVNVFLSLPRWNTQYLYNSGKEHRIIHAATFRITSSYYFWADVQPDNIDQLKLTVETSNVAYKALGWSVRYLMVLRDNYFGSFTHFSTLVEYLEKRSRFNLIGDPLEMKHRPGKSNSLQVQVSVQLQSGIILLPAGLPGYEVRVASDRTFDDIGASTVMACSVLQLDLRLHDYFMDASLNLNAIKGSVLDACSENAFFAQAHQRYEDSFLIDGLNITANRLFGSQPRTRTYICVWEIAVGPVKALLTSHDARILLASMNAVRLNYTDLANAPATEFGVPVDPDVTFIRFSTGHVDATWSIGTTAVNVSIPSGFSVHTNDLEGQFCGKLTSVRLPLASLKILLLSRDSKTSWCEAADLSTDINLDMYRSPKIRNPSQMDFMKGQDELTHRAQHLLDEVERARRASLSDNRQSLQRTRSSHHRNGLYLPPPRLPHFCRIKPHPPAPLTSGAHSKSTAAWWPQLSHLSESDGEENISEADRDARLARSRLAPPTTVDDDISVSGEESDDEDLTDTESSISGWSSTRSATQRHSLIKRYRRVTRWYQSINLDDINSWEDSPFVIFKVKNQEPRIPALKNKHSSRIRPIVQASERTSSVHSTTFRIQCKREIMVRLTPLALMGVRDIIEDLQLRRLSPELILDSVMASHMAKFGDSPDSPLSTAFDITIGSARLQVLEHISCPRSSFKEASAQRDLMVTINCLASGCHLAMSQGAQKLACHLEVSEASVGVTDNSGVALGSKCSPGNSPILSLRRLQVDATQNHASISVGRFALELQPVNLEYSVATFQAMEQDSRDLLLDPSVQFGSTTRFAEIVYYTLDLTQNRAAVDPLSTIQPSFLVQRGHPQALRTHATYKFLFHLRTALQFARLQGDIGTNSTGQFIASHDVKALVDSCLAELMLDLDSSKEGIPNPLEMIQPHTSPNSTISARLMIGSVDFTADLVSIIIADELPASTSRLDISSCALRLRSSKLVPLEGVQLQSQSPSLANNDTTAIPQTACTLAISDVNVTVSPHLMVFAQSVLRLRRVSSKWKPVSNQALPNSGPSHLIFTVALRRVSIRAAAEKLAFEIGATNTDIFFTSLKRVDPLMHNEIHSVSYTASFSDAFIRARATGIAPGIWARHQDILASLTFSSGKLNLLWRQESSASTIRLAFLLCSTAISVPRSALRLYRFVEEWQADFLPGVEAATRAFLAELKEGGGDDAQTTLTRSRAAKRNALVTHVTGRISEFGVSLQVMRGTWLSWNIHYLTIFLSSPSGSGPKSSTSFGIQFGSQTLGVSYKLQSTDDHTDTPRIKVKLPSLSLTGRHGRSFVKMIASVDFFDVLIKPSHWDTLLVVQQKFGQDFADLMDLIHQTRQRRSNPPESTSNTSRPSLSFSGHVNVKGFRLGLEGRSSTSYLECEDVSGDISSNDLGIAWRIRLCDLALSLAPRAGVVSRETTFNRNHRSAFLIVDLRARGDVHRLEFRIPKIHAVMQPSSIGEIGDFLDHQQAELLIRRDQRAAELAAFKEKTRSVLKTFDVRTSEATRDQKPSWFSEHTIDVVIQKIGVAFPLSLEQTLELPRTSSRDGPSVRAFLFAVRRIKFSAQRGEAGEMSTKDLSFLFVPSFRQSSSEDFAADKHRSRNRLVYPYMTARLRSETSLLSRHIWLFGDVSGFILDLDSNIPDYIFSLIDVYRQGRERMIRIAASLPRTTTSHADLAGDDISPRVGHQDVPASSVFANMVFQSGEVHVYSDAKSAQASPLGTQQSLDGQMCPEQETLKLPVISALVEYRASGTRAGPAALIFKSTIHSSQNTLRPSLLPFITEIVDYVQLRLRKTSRGNTLLIAPSPAEEEPSLLLTSSRLENLSEASSSLQITFSLRIDKSTLELTCQPDVNVAAALRWESGGFLISISPGAHNLTLTGTVDGLTIGLKHGFLSDDCVNIAARNLAFFLAFAKNEDRAGNIDSTISLAVDTDISGGVRFSRLQDVLCFKAVWLDRIPLFVAEHASSDRSRPPTASSSSVTTPVVKQEVTTVLIIRIRQIHLEVDLGQSISSVTLDLQSAVTRMRFSEMSTEVSLSVANVSILARGNVAGHMNVPDCVFQTIRRNEGALSDDSQTARMLELSMTSGPLSAELESDHQRLLIYRADPVQVDIHDDWSLVSSADRGRDRFLLLTFTVNGEEIIALATIATIPKLLMYANKFQANITAQREGASHESAAFRATQLPKPDNPLTEVASAFFHSARNRFKEADAELSHRIRQQLSFRLATLRLVLFPRTMGDTELAQFIGRDVHASLQRTVIDESPPHREIRLSFTALTISKFSQPQPLLPSTIVVSDNKAWVDQLFKHPTEANIVGLPAMNMLMFTDEVVEELVKYIDYKFYSSFVRGKGTKEHEDIYISLNVALYSWLTGLRKNLTRELEQVQGSQDSRNATAGPSSRKRAGVTEPPPSMDVAQIDASSPTSSTSSPSFPEKAPSLGLKPPVAVSPQLPLELFTHPPLSTSHARSLPDLLDPSVPLSPPTATKTVAVVYRAHERVIERLTMRQLGEATPDVMHPFFMKTAGFNLEDSLPQYVHEYATIPLEEIMEALLKLYSKQLKTDKGIGQN</sequence>
<dbReference type="RefSeq" id="XP_041188569.1">
    <property type="nucleotide sequence ID" value="XM_041331600.1"/>
</dbReference>
<keyword evidence="2" id="KW-0472">Membrane</keyword>
<feature type="region of interest" description="Disordered" evidence="1">
    <location>
        <begin position="1156"/>
        <end position="1209"/>
    </location>
</feature>
<dbReference type="GO" id="GO:0016020">
    <property type="term" value="C:membrane"/>
    <property type="evidence" value="ECO:0007669"/>
    <property type="project" value="InterPro"/>
</dbReference>